<keyword evidence="1" id="KW-1133">Transmembrane helix</keyword>
<dbReference type="PATRIC" id="fig|1423815.3.peg.62"/>
<accession>A0A0R1SGG2</accession>
<evidence type="ECO:0000313" key="3">
    <source>
        <dbReference type="Proteomes" id="UP000051647"/>
    </source>
</evidence>
<dbReference type="EMBL" id="AZFA01000001">
    <property type="protein sequence ID" value="KRL68367.1"/>
    <property type="molecule type" value="Genomic_DNA"/>
</dbReference>
<dbReference type="RefSeq" id="WP_010623688.1">
    <property type="nucleotide sequence ID" value="NZ_AZFA01000001.1"/>
</dbReference>
<comment type="caution">
    <text evidence="2">The sequence shown here is derived from an EMBL/GenBank/DDBJ whole genome shotgun (WGS) entry which is preliminary data.</text>
</comment>
<gene>
    <name evidence="2" type="ORF">FC27_GL000062</name>
</gene>
<evidence type="ECO:0000313" key="2">
    <source>
        <dbReference type="EMBL" id="KRL68367.1"/>
    </source>
</evidence>
<protein>
    <submittedName>
        <fullName evidence="2">Uncharacterized protein</fullName>
    </submittedName>
</protein>
<keyword evidence="1" id="KW-0472">Membrane</keyword>
<evidence type="ECO:0000256" key="1">
    <source>
        <dbReference type="SAM" id="Phobius"/>
    </source>
</evidence>
<feature type="transmembrane region" description="Helical" evidence="1">
    <location>
        <begin position="31"/>
        <end position="51"/>
    </location>
</feature>
<sequence length="227" mass="25303">MNNKPSNKLPKWDKTQIDEQKKINKRLTIRTIITLIAVFIVIIVAIVVSFASCNKDGTPKGPGPDASAEQIEAYLQNKFADNNAASIDQVQVADKTKILMVKLNNVDVSSGNSSANSFSQLADELQAVCSYDLAKKGVIFYGVDNYQTATTEKNKLSFAVYFNQSNINSLNSDYSDYIQSGNYPELFENANGYYLYELFRRPNKKLMKLPATKSERIISESVDGLVK</sequence>
<keyword evidence="1" id="KW-0812">Transmembrane</keyword>
<dbReference type="AlphaFoldDB" id="A0A0R1SGG2"/>
<dbReference type="Proteomes" id="UP000051647">
    <property type="component" value="Unassembled WGS sequence"/>
</dbReference>
<name>A0A0R1SGG2_9LACO</name>
<proteinExistence type="predicted"/>
<dbReference type="OrthoDB" id="2287684at2"/>
<organism evidence="2 3">
    <name type="scientific">Companilactobacillus versmoldensis DSM 14857 = KCTC 3814</name>
    <dbReference type="NCBI Taxonomy" id="1423815"/>
    <lineage>
        <taxon>Bacteria</taxon>
        <taxon>Bacillati</taxon>
        <taxon>Bacillota</taxon>
        <taxon>Bacilli</taxon>
        <taxon>Lactobacillales</taxon>
        <taxon>Lactobacillaceae</taxon>
        <taxon>Companilactobacillus</taxon>
    </lineage>
</organism>
<reference evidence="2 3" key="1">
    <citation type="journal article" date="2015" name="Genome Announc.">
        <title>Expanding the biotechnology potential of lactobacilli through comparative genomics of 213 strains and associated genera.</title>
        <authorList>
            <person name="Sun Z."/>
            <person name="Harris H.M."/>
            <person name="McCann A."/>
            <person name="Guo C."/>
            <person name="Argimon S."/>
            <person name="Zhang W."/>
            <person name="Yang X."/>
            <person name="Jeffery I.B."/>
            <person name="Cooney J.C."/>
            <person name="Kagawa T.F."/>
            <person name="Liu W."/>
            <person name="Song Y."/>
            <person name="Salvetti E."/>
            <person name="Wrobel A."/>
            <person name="Rasinkangas P."/>
            <person name="Parkhill J."/>
            <person name="Rea M.C."/>
            <person name="O'Sullivan O."/>
            <person name="Ritari J."/>
            <person name="Douillard F.P."/>
            <person name="Paul Ross R."/>
            <person name="Yang R."/>
            <person name="Briner A.E."/>
            <person name="Felis G.E."/>
            <person name="de Vos W.M."/>
            <person name="Barrangou R."/>
            <person name="Klaenhammer T.R."/>
            <person name="Caufield P.W."/>
            <person name="Cui Y."/>
            <person name="Zhang H."/>
            <person name="O'Toole P.W."/>
        </authorList>
    </citation>
    <scope>NUCLEOTIDE SEQUENCE [LARGE SCALE GENOMIC DNA]</scope>
    <source>
        <strain evidence="2 3">DSM 14857</strain>
    </source>
</reference>
<keyword evidence="3" id="KW-1185">Reference proteome</keyword>